<keyword evidence="1" id="KW-0472">Membrane</keyword>
<evidence type="ECO:0000313" key="3">
    <source>
        <dbReference type="Proteomes" id="UP001054252"/>
    </source>
</evidence>
<protein>
    <submittedName>
        <fullName evidence="2">Uncharacterized protein</fullName>
    </submittedName>
</protein>
<accession>A0AAV5HT68</accession>
<dbReference type="AlphaFoldDB" id="A0AAV5HT68"/>
<sequence length="119" mass="13730">MNCRRMISVMEEVAISVSPQSTFLYKREGEKGRRRIEEEEGGEESSLINCTATRGCIQRDRIDPNLLLLPIIWIMLSLWIPPSVASRCHTESNHMHVIVCHETHWKMDSSMRGKTMQTS</sequence>
<dbReference type="EMBL" id="BPVZ01000005">
    <property type="protein sequence ID" value="GKU92047.1"/>
    <property type="molecule type" value="Genomic_DNA"/>
</dbReference>
<keyword evidence="1" id="KW-1133">Transmembrane helix</keyword>
<keyword evidence="3" id="KW-1185">Reference proteome</keyword>
<feature type="transmembrane region" description="Helical" evidence="1">
    <location>
        <begin position="66"/>
        <end position="85"/>
    </location>
</feature>
<proteinExistence type="predicted"/>
<keyword evidence="1" id="KW-0812">Transmembrane</keyword>
<organism evidence="2 3">
    <name type="scientific">Rubroshorea leprosula</name>
    <dbReference type="NCBI Taxonomy" id="152421"/>
    <lineage>
        <taxon>Eukaryota</taxon>
        <taxon>Viridiplantae</taxon>
        <taxon>Streptophyta</taxon>
        <taxon>Embryophyta</taxon>
        <taxon>Tracheophyta</taxon>
        <taxon>Spermatophyta</taxon>
        <taxon>Magnoliopsida</taxon>
        <taxon>eudicotyledons</taxon>
        <taxon>Gunneridae</taxon>
        <taxon>Pentapetalae</taxon>
        <taxon>rosids</taxon>
        <taxon>malvids</taxon>
        <taxon>Malvales</taxon>
        <taxon>Dipterocarpaceae</taxon>
        <taxon>Rubroshorea</taxon>
    </lineage>
</organism>
<dbReference type="Proteomes" id="UP001054252">
    <property type="component" value="Unassembled WGS sequence"/>
</dbReference>
<comment type="caution">
    <text evidence="2">The sequence shown here is derived from an EMBL/GenBank/DDBJ whole genome shotgun (WGS) entry which is preliminary data.</text>
</comment>
<evidence type="ECO:0000313" key="2">
    <source>
        <dbReference type="EMBL" id="GKU92047.1"/>
    </source>
</evidence>
<evidence type="ECO:0000256" key="1">
    <source>
        <dbReference type="SAM" id="Phobius"/>
    </source>
</evidence>
<gene>
    <name evidence="2" type="ORF">SLEP1_g5827</name>
</gene>
<reference evidence="2 3" key="1">
    <citation type="journal article" date="2021" name="Commun. Biol.">
        <title>The genome of Shorea leprosula (Dipterocarpaceae) highlights the ecological relevance of drought in aseasonal tropical rainforests.</title>
        <authorList>
            <person name="Ng K.K.S."/>
            <person name="Kobayashi M.J."/>
            <person name="Fawcett J.A."/>
            <person name="Hatakeyama M."/>
            <person name="Paape T."/>
            <person name="Ng C.H."/>
            <person name="Ang C.C."/>
            <person name="Tnah L.H."/>
            <person name="Lee C.T."/>
            <person name="Nishiyama T."/>
            <person name="Sese J."/>
            <person name="O'Brien M.J."/>
            <person name="Copetti D."/>
            <person name="Mohd Noor M.I."/>
            <person name="Ong R.C."/>
            <person name="Putra M."/>
            <person name="Sireger I.Z."/>
            <person name="Indrioko S."/>
            <person name="Kosugi Y."/>
            <person name="Izuno A."/>
            <person name="Isagi Y."/>
            <person name="Lee S.L."/>
            <person name="Shimizu K.K."/>
        </authorList>
    </citation>
    <scope>NUCLEOTIDE SEQUENCE [LARGE SCALE GENOMIC DNA]</scope>
    <source>
        <strain evidence="2">214</strain>
    </source>
</reference>
<name>A0AAV5HT68_9ROSI</name>